<dbReference type="EMBL" id="JBICBT010001112">
    <property type="protein sequence ID" value="KAL3082322.1"/>
    <property type="molecule type" value="Genomic_DNA"/>
</dbReference>
<keyword evidence="1" id="KW-0732">Signal</keyword>
<feature type="signal peptide" evidence="1">
    <location>
        <begin position="1"/>
        <end position="31"/>
    </location>
</feature>
<comment type="caution">
    <text evidence="2">The sequence shown here is derived from an EMBL/GenBank/DDBJ whole genome shotgun (WGS) entry which is preliminary data.</text>
</comment>
<organism evidence="2 3">
    <name type="scientific">Heterodera trifolii</name>
    <dbReference type="NCBI Taxonomy" id="157864"/>
    <lineage>
        <taxon>Eukaryota</taxon>
        <taxon>Metazoa</taxon>
        <taxon>Ecdysozoa</taxon>
        <taxon>Nematoda</taxon>
        <taxon>Chromadorea</taxon>
        <taxon>Rhabditida</taxon>
        <taxon>Tylenchina</taxon>
        <taxon>Tylenchomorpha</taxon>
        <taxon>Tylenchoidea</taxon>
        <taxon>Heteroderidae</taxon>
        <taxon>Heteroderinae</taxon>
        <taxon>Heterodera</taxon>
    </lineage>
</organism>
<gene>
    <name evidence="2" type="ORF">niasHT_031495</name>
</gene>
<dbReference type="AlphaFoldDB" id="A0ABD2IVX4"/>
<proteinExistence type="predicted"/>
<dbReference type="Proteomes" id="UP001620626">
    <property type="component" value="Unassembled WGS sequence"/>
</dbReference>
<sequence>MPLAKAGGWLDACTWPLCAHVWCACADLCRGNERRHACAAYVVHLTVACTRPAGGLTCWLAVRVHVAIECACIVRVYRLVQGQREAERVCRACALADACTWPVLFRALLFVRLWQGHRGKTPHALTKRVVGCKWWLMVVVKQLIAVQPLTLLKGQDVQFWTTFA</sequence>
<evidence type="ECO:0000256" key="1">
    <source>
        <dbReference type="SAM" id="SignalP"/>
    </source>
</evidence>
<evidence type="ECO:0000313" key="3">
    <source>
        <dbReference type="Proteomes" id="UP001620626"/>
    </source>
</evidence>
<name>A0ABD2IVX4_9BILA</name>
<feature type="chain" id="PRO_5044791457" evidence="1">
    <location>
        <begin position="32"/>
        <end position="164"/>
    </location>
</feature>
<evidence type="ECO:0000313" key="2">
    <source>
        <dbReference type="EMBL" id="KAL3082322.1"/>
    </source>
</evidence>
<reference evidence="2 3" key="1">
    <citation type="submission" date="2024-10" db="EMBL/GenBank/DDBJ databases">
        <authorList>
            <person name="Kim D."/>
        </authorList>
    </citation>
    <scope>NUCLEOTIDE SEQUENCE [LARGE SCALE GENOMIC DNA]</scope>
    <source>
        <strain evidence="2">BH-2024</strain>
    </source>
</reference>
<accession>A0ABD2IVX4</accession>
<protein>
    <submittedName>
        <fullName evidence="2">Uncharacterized protein</fullName>
    </submittedName>
</protein>
<dbReference type="PROSITE" id="PS51257">
    <property type="entry name" value="PROKAR_LIPOPROTEIN"/>
    <property type="match status" value="1"/>
</dbReference>
<keyword evidence="3" id="KW-1185">Reference proteome</keyword>